<reference evidence="8 9" key="1">
    <citation type="submission" date="2018-11" db="EMBL/GenBank/DDBJ databases">
        <title>Draft genome sequence of Ferruginibacter sp. BO-59.</title>
        <authorList>
            <person name="Im W.T."/>
        </authorList>
    </citation>
    <scope>NUCLEOTIDE SEQUENCE [LARGE SCALE GENOMIC DNA]</scope>
    <source>
        <strain evidence="8 9">BO-59</strain>
    </source>
</reference>
<dbReference type="OrthoDB" id="9806522at2"/>
<protein>
    <submittedName>
        <fullName evidence="8">Cation diffusion facilitator family transporter</fullName>
    </submittedName>
</protein>
<dbReference type="GO" id="GO:0008324">
    <property type="term" value="F:monoatomic cation transmembrane transporter activity"/>
    <property type="evidence" value="ECO:0007669"/>
    <property type="project" value="InterPro"/>
</dbReference>
<dbReference type="InterPro" id="IPR002524">
    <property type="entry name" value="Cation_efflux"/>
</dbReference>
<feature type="transmembrane region" description="Helical" evidence="6">
    <location>
        <begin position="6"/>
        <end position="28"/>
    </location>
</feature>
<evidence type="ECO:0000313" key="8">
    <source>
        <dbReference type="EMBL" id="RNI38720.1"/>
    </source>
</evidence>
<evidence type="ECO:0000256" key="4">
    <source>
        <dbReference type="ARBA" id="ARBA00022989"/>
    </source>
</evidence>
<dbReference type="InterPro" id="IPR040177">
    <property type="entry name" value="SLC30A9"/>
</dbReference>
<proteinExistence type="predicted"/>
<dbReference type="Gene3D" id="1.20.1510.10">
    <property type="entry name" value="Cation efflux protein transmembrane domain"/>
    <property type="match status" value="1"/>
</dbReference>
<feature type="domain" description="Cation efflux protein transmembrane" evidence="7">
    <location>
        <begin position="11"/>
        <end position="216"/>
    </location>
</feature>
<evidence type="ECO:0000256" key="6">
    <source>
        <dbReference type="SAM" id="Phobius"/>
    </source>
</evidence>
<dbReference type="EMBL" id="RJJR01000002">
    <property type="protein sequence ID" value="RNI38720.1"/>
    <property type="molecule type" value="Genomic_DNA"/>
</dbReference>
<organism evidence="8 9">
    <name type="scientific">Hanamia caeni</name>
    <dbReference type="NCBI Taxonomy" id="2294116"/>
    <lineage>
        <taxon>Bacteria</taxon>
        <taxon>Pseudomonadati</taxon>
        <taxon>Bacteroidota</taxon>
        <taxon>Chitinophagia</taxon>
        <taxon>Chitinophagales</taxon>
        <taxon>Chitinophagaceae</taxon>
        <taxon>Hanamia</taxon>
    </lineage>
</organism>
<evidence type="ECO:0000256" key="2">
    <source>
        <dbReference type="ARBA" id="ARBA00022448"/>
    </source>
</evidence>
<dbReference type="InterPro" id="IPR058533">
    <property type="entry name" value="Cation_efflux_TM"/>
</dbReference>
<name>A0A3M9NLQ0_9BACT</name>
<comment type="caution">
    <text evidence="8">The sequence shown here is derived from an EMBL/GenBank/DDBJ whole genome shotgun (WGS) entry which is preliminary data.</text>
</comment>
<dbReference type="SUPFAM" id="SSF161111">
    <property type="entry name" value="Cation efflux protein transmembrane domain-like"/>
    <property type="match status" value="1"/>
</dbReference>
<dbReference type="PANTHER" id="PTHR13414">
    <property type="entry name" value="HUEL-CATION TRANSPORTER"/>
    <property type="match status" value="1"/>
</dbReference>
<feature type="transmembrane region" description="Helical" evidence="6">
    <location>
        <begin position="192"/>
        <end position="210"/>
    </location>
</feature>
<dbReference type="NCBIfam" id="TIGR01297">
    <property type="entry name" value="CDF"/>
    <property type="match status" value="1"/>
</dbReference>
<dbReference type="GO" id="GO:0016020">
    <property type="term" value="C:membrane"/>
    <property type="evidence" value="ECO:0007669"/>
    <property type="project" value="UniProtKB-SubCell"/>
</dbReference>
<feature type="transmembrane region" description="Helical" evidence="6">
    <location>
        <begin position="157"/>
        <end position="180"/>
    </location>
</feature>
<keyword evidence="5 6" id="KW-0472">Membrane</keyword>
<dbReference type="PANTHER" id="PTHR13414:SF9">
    <property type="entry name" value="PROTON-COUPLED ZINC ANTIPORTER SLC30A9, MITOCHONDRIAL"/>
    <property type="match status" value="1"/>
</dbReference>
<evidence type="ECO:0000259" key="7">
    <source>
        <dbReference type="Pfam" id="PF01545"/>
    </source>
</evidence>
<dbReference type="RefSeq" id="WP_123119283.1">
    <property type="nucleotide sequence ID" value="NZ_RJJR01000002.1"/>
</dbReference>
<accession>A0A3M9NLQ0</accession>
<dbReference type="AlphaFoldDB" id="A0A3M9NLQ0"/>
<gene>
    <name evidence="8" type="ORF">EFY79_03390</name>
</gene>
<dbReference type="Pfam" id="PF01545">
    <property type="entry name" value="Cation_efflux"/>
    <property type="match status" value="1"/>
</dbReference>
<evidence type="ECO:0000256" key="5">
    <source>
        <dbReference type="ARBA" id="ARBA00023136"/>
    </source>
</evidence>
<keyword evidence="9" id="KW-1185">Reference proteome</keyword>
<comment type="subcellular location">
    <subcellularLocation>
        <location evidence="1">Membrane</location>
        <topology evidence="1">Multi-pass membrane protein</topology>
    </subcellularLocation>
</comment>
<feature type="transmembrane region" description="Helical" evidence="6">
    <location>
        <begin position="74"/>
        <end position="95"/>
    </location>
</feature>
<evidence type="ECO:0000256" key="3">
    <source>
        <dbReference type="ARBA" id="ARBA00022692"/>
    </source>
</evidence>
<evidence type="ECO:0000256" key="1">
    <source>
        <dbReference type="ARBA" id="ARBA00004141"/>
    </source>
</evidence>
<keyword evidence="3 6" id="KW-0812">Transmembrane</keyword>
<dbReference type="Proteomes" id="UP000267223">
    <property type="component" value="Unassembled WGS sequence"/>
</dbReference>
<dbReference type="GO" id="GO:0006829">
    <property type="term" value="P:zinc ion transport"/>
    <property type="evidence" value="ECO:0007669"/>
    <property type="project" value="InterPro"/>
</dbReference>
<feature type="transmembrane region" description="Helical" evidence="6">
    <location>
        <begin position="111"/>
        <end position="136"/>
    </location>
</feature>
<keyword evidence="4 6" id="KW-1133">Transmembrane helix</keyword>
<keyword evidence="2" id="KW-0813">Transport</keyword>
<dbReference type="InterPro" id="IPR027469">
    <property type="entry name" value="Cation_efflux_TMD_sf"/>
</dbReference>
<evidence type="ECO:0000313" key="9">
    <source>
        <dbReference type="Proteomes" id="UP000267223"/>
    </source>
</evidence>
<sequence>MAESNSSIYGALIANGLIAITKFAAAFFSGSSAMLSEGIHSLVDTSNELLLLLGIKRSKRPPDKKHPFGYGPELYFWSLIVAVLVFGLGGGMSIYEGITHIGNPKPITDPFWGYLVLGSAFIFETISIIISVKGFLKHSHHEGNLFQKLRASKDPGFFLVIYEDAADIIGLIIAFAGIVLSTWLGNPLIDGIASILIGIVLTIIAILMIIETHNLLIGESAGKELVASTEKLIQQDDDVFQVQTPLTMQLSPDEVLLALNLQFKKNLSGAQIVSSIARLEKKIKEKFPQVKQIYIEAANLSK</sequence>